<evidence type="ECO:0000313" key="3">
    <source>
        <dbReference type="Proteomes" id="UP000053815"/>
    </source>
</evidence>
<evidence type="ECO:0000313" key="2">
    <source>
        <dbReference type="EMBL" id="GAN00953.1"/>
    </source>
</evidence>
<evidence type="ECO:0000256" key="1">
    <source>
        <dbReference type="SAM" id="MobiDB-lite"/>
    </source>
</evidence>
<organism evidence="2">
    <name type="scientific">Mucor ambiguus</name>
    <dbReference type="NCBI Taxonomy" id="91626"/>
    <lineage>
        <taxon>Eukaryota</taxon>
        <taxon>Fungi</taxon>
        <taxon>Fungi incertae sedis</taxon>
        <taxon>Mucoromycota</taxon>
        <taxon>Mucoromycotina</taxon>
        <taxon>Mucoromycetes</taxon>
        <taxon>Mucorales</taxon>
        <taxon>Mucorineae</taxon>
        <taxon>Mucoraceae</taxon>
        <taxon>Mucor</taxon>
    </lineage>
</organism>
<dbReference type="OrthoDB" id="2282794at2759"/>
<reference evidence="2" key="1">
    <citation type="submission" date="2014-09" db="EMBL/GenBank/DDBJ databases">
        <title>Draft genome sequence of an oleaginous Mucoromycotina fungus Mucor ambiguus NBRC6742.</title>
        <authorList>
            <person name="Takeda I."/>
            <person name="Yamane N."/>
            <person name="Morita T."/>
            <person name="Tamano K."/>
            <person name="Machida M."/>
            <person name="Baker S."/>
            <person name="Koike H."/>
        </authorList>
    </citation>
    <scope>NUCLEOTIDE SEQUENCE</scope>
    <source>
        <strain evidence="2">NBRC 6742</strain>
    </source>
</reference>
<keyword evidence="3" id="KW-1185">Reference proteome</keyword>
<dbReference type="AlphaFoldDB" id="A0A0C9MG58"/>
<feature type="region of interest" description="Disordered" evidence="1">
    <location>
        <begin position="37"/>
        <end position="56"/>
    </location>
</feature>
<sequence>MTLLRTLKTKGWASLIALVLISIYLVSSWDTTFRTEKPKQQSQYQQQTFKPKSSFKSGFGHKFDRLTPARRQLLSSALAHIRLGYVANRTPPYSTPPLLILYTCRPDTTACGSLDDRLISITNAYYFSMLQQGSAFAYDMTVPAKMEWFFEPSPSYMSMNVDQANYYLERAEAHQIRSEAPLSSAELIQRRFMGNYEAERTAIVKASQWQGNWMDLKENPSMKPLRDKYRLNHLLQKSDWFWLASRLLFSKPASSLRGYLEPYRELMGGKLELGESLSPFDPDNSPVTPEFATKGWLRIGLRIGKHSTQEEAMCLCAHVANICRKHTENCHVFISAPTRQSLVTLRTELNKHQHIAVHAVAEGYGFADLDQESENSLDHSIFDSDDDRLVRDYARTFMDWLILSRMDRLVGQEKDGFLKTAAWAAQVHTDVSVHNTTSRNCRIIPMYDW</sequence>
<protein>
    <submittedName>
        <fullName evidence="2">Uncharacterized protein</fullName>
    </submittedName>
</protein>
<accession>A0A0C9MG58</accession>
<gene>
    <name evidence="2" type="ORF">MAM1_0003c00381</name>
</gene>
<dbReference type="EMBL" id="DF836292">
    <property type="protein sequence ID" value="GAN00953.1"/>
    <property type="molecule type" value="Genomic_DNA"/>
</dbReference>
<dbReference type="Proteomes" id="UP000053815">
    <property type="component" value="Unassembled WGS sequence"/>
</dbReference>
<proteinExistence type="predicted"/>
<name>A0A0C9MG58_9FUNG</name>